<evidence type="ECO:0000256" key="1">
    <source>
        <dbReference type="SAM" id="MobiDB-lite"/>
    </source>
</evidence>
<keyword evidence="3" id="KW-1185">Reference proteome</keyword>
<evidence type="ECO:0000313" key="3">
    <source>
        <dbReference type="Proteomes" id="UP000325440"/>
    </source>
</evidence>
<proteinExistence type="predicted"/>
<dbReference type="EMBL" id="CABPRJ010000052">
    <property type="protein sequence ID" value="VVC26921.1"/>
    <property type="molecule type" value="Genomic_DNA"/>
</dbReference>
<evidence type="ECO:0000313" key="2">
    <source>
        <dbReference type="EMBL" id="VVC26921.1"/>
    </source>
</evidence>
<accession>A0A5E4M481</accession>
<protein>
    <submittedName>
        <fullName evidence="2">Uncharacterized protein</fullName>
    </submittedName>
</protein>
<sequence>ELNRVFNHTCGKTTDYATYFLINFRCEKLKGLPKKYADYLFDYITPGNIKRPGDFCKSLEENQDHIHNLAHFGFNQYDTTKKTLAYAFYNTGLYYLPSGSFAQKYFKHIMIKVNVDSIHKADGITKFCTGKDKTHIMKESVVTQKSFSKIPSKPGNTKTDNEDDNER</sequence>
<feature type="region of interest" description="Disordered" evidence="1">
    <location>
        <begin position="144"/>
        <end position="167"/>
    </location>
</feature>
<gene>
    <name evidence="2" type="ORF">CINCED_3A019352</name>
</gene>
<organism evidence="2 3">
    <name type="scientific">Cinara cedri</name>
    <dbReference type="NCBI Taxonomy" id="506608"/>
    <lineage>
        <taxon>Eukaryota</taxon>
        <taxon>Metazoa</taxon>
        <taxon>Ecdysozoa</taxon>
        <taxon>Arthropoda</taxon>
        <taxon>Hexapoda</taxon>
        <taxon>Insecta</taxon>
        <taxon>Pterygota</taxon>
        <taxon>Neoptera</taxon>
        <taxon>Paraneoptera</taxon>
        <taxon>Hemiptera</taxon>
        <taxon>Sternorrhyncha</taxon>
        <taxon>Aphidomorpha</taxon>
        <taxon>Aphidoidea</taxon>
        <taxon>Aphididae</taxon>
        <taxon>Lachninae</taxon>
        <taxon>Cinara</taxon>
    </lineage>
</organism>
<dbReference type="AlphaFoldDB" id="A0A5E4M481"/>
<reference evidence="2 3" key="1">
    <citation type="submission" date="2019-08" db="EMBL/GenBank/DDBJ databases">
        <authorList>
            <person name="Alioto T."/>
            <person name="Alioto T."/>
            <person name="Gomez Garrido J."/>
        </authorList>
    </citation>
    <scope>NUCLEOTIDE SEQUENCE [LARGE SCALE GENOMIC DNA]</scope>
</reference>
<feature type="compositionally biased region" description="Polar residues" evidence="1">
    <location>
        <begin position="144"/>
        <end position="158"/>
    </location>
</feature>
<feature type="non-terminal residue" evidence="2">
    <location>
        <position position="1"/>
    </location>
</feature>
<dbReference type="Proteomes" id="UP000325440">
    <property type="component" value="Unassembled WGS sequence"/>
</dbReference>
<name>A0A5E4M481_9HEMI</name>